<evidence type="ECO:0000256" key="2">
    <source>
        <dbReference type="SAM" id="Phobius"/>
    </source>
</evidence>
<dbReference type="Pfam" id="PF02719">
    <property type="entry name" value="Polysacc_synt_2"/>
    <property type="match status" value="1"/>
</dbReference>
<sequence length="630" mass="69219">MGRFAARTRVKAPSGRWAVVAHDLVAIALAWLGAYWLRFNMGYVPHVFWEQGVRLLPAILVVQGLVFWGMGLYRGLWRFASVPDLLRIFKAIVVSTVASAFVLFLWVRLAWVPRSAFVLDGLLLTMLLGGPRFFYRFFKDRGLYQLAGKKALIAGAGRAGEMLVRDLLRDSGIGFRPVAFVDDNPRRIGQEIHGVPVVGDCGQLPQVAERLEVDIVFIAVTEAKASHMRRLIELCERTGRPFRILPGLQSVVDGQVTVSELREVRIEDLLGREPVLLHQAEIAAGVGGKAVLVTGAGGSIGSELCRQIAQLAPRRLILFERSEFNLYNIELELRRDHPDLSLLPVLGDVRDAVLVNRVLGRERPDMIFHAAAYKHVPMLEGQSRAAVMNNVFGTETLAVAADRHGCAVFLLISTDKAVNPSNIMGATKRAAEILCQEMNSRSQTRFLTVRFGNVLGSAGSVIPLFKAQIASGGPVTVTHRDITRYFMTIPEACGLILQSSVIGEGGEIFVLDMGEPVRIGYLAEQLILLSGKRPGQDIEIVYTGLRPGEKLYEELFYADETLLETVHPKIRVTPGSCGDPAAFARGLDRLRMLCAEDDEQGLAEALREAIGLTHAPCDESARMTPAPSET</sequence>
<gene>
    <name evidence="4" type="ORF">C4900_04340</name>
</gene>
<keyword evidence="2" id="KW-0812">Transmembrane</keyword>
<reference evidence="4 5" key="1">
    <citation type="submission" date="2018-02" db="EMBL/GenBank/DDBJ databases">
        <title>Insights into the biology of acidophilic members of the Acidiferrobacteraceae family derived from comparative genomic analyses.</title>
        <authorList>
            <person name="Issotta F."/>
            <person name="Thyssen C."/>
            <person name="Mena C."/>
            <person name="Moya A."/>
            <person name="Bellenberg S."/>
            <person name="Sproer C."/>
            <person name="Covarrubias P.C."/>
            <person name="Sand W."/>
            <person name="Quatrini R."/>
            <person name="Vera M."/>
        </authorList>
    </citation>
    <scope>NUCLEOTIDE SEQUENCE [LARGE SCALE GENOMIC DNA]</scope>
    <source>
        <strain evidence="5">m-1</strain>
    </source>
</reference>
<evidence type="ECO:0000259" key="3">
    <source>
        <dbReference type="Pfam" id="PF02719"/>
    </source>
</evidence>
<dbReference type="PANTHER" id="PTHR43318:SF1">
    <property type="entry name" value="POLYSACCHARIDE BIOSYNTHESIS PROTEIN EPSC-RELATED"/>
    <property type="match status" value="1"/>
</dbReference>
<dbReference type="CDD" id="cd05237">
    <property type="entry name" value="UDP_invert_4-6DH_SDR_e"/>
    <property type="match status" value="1"/>
</dbReference>
<evidence type="ECO:0000313" key="4">
    <source>
        <dbReference type="EMBL" id="RCN58986.1"/>
    </source>
</evidence>
<evidence type="ECO:0000256" key="1">
    <source>
        <dbReference type="ARBA" id="ARBA00007430"/>
    </source>
</evidence>
<name>A0A368HHY4_9GAMM</name>
<dbReference type="EMBL" id="PSYR01000001">
    <property type="protein sequence ID" value="RCN58986.1"/>
    <property type="molecule type" value="Genomic_DNA"/>
</dbReference>
<comment type="caution">
    <text evidence="4">The sequence shown here is derived from an EMBL/GenBank/DDBJ whole genome shotgun (WGS) entry which is preliminary data.</text>
</comment>
<dbReference type="PANTHER" id="PTHR43318">
    <property type="entry name" value="UDP-N-ACETYLGLUCOSAMINE 4,6-DEHYDRATASE"/>
    <property type="match status" value="1"/>
</dbReference>
<dbReference type="Proteomes" id="UP000253250">
    <property type="component" value="Unassembled WGS sequence"/>
</dbReference>
<dbReference type="RefSeq" id="WP_114282383.1">
    <property type="nucleotide sequence ID" value="NZ_PSYR01000001.1"/>
</dbReference>
<evidence type="ECO:0000313" key="5">
    <source>
        <dbReference type="Proteomes" id="UP000253250"/>
    </source>
</evidence>
<feature type="transmembrane region" description="Helical" evidence="2">
    <location>
        <begin position="56"/>
        <end position="76"/>
    </location>
</feature>
<protein>
    <submittedName>
        <fullName evidence="4">Polysaccharide biosynthesis protein</fullName>
    </submittedName>
</protein>
<dbReference type="SUPFAM" id="SSF51735">
    <property type="entry name" value="NAD(P)-binding Rossmann-fold domains"/>
    <property type="match status" value="2"/>
</dbReference>
<dbReference type="AlphaFoldDB" id="A0A368HHY4"/>
<proteinExistence type="inferred from homology"/>
<keyword evidence="2" id="KW-1133">Transmembrane helix</keyword>
<feature type="transmembrane region" description="Helical" evidence="2">
    <location>
        <begin position="88"/>
        <end position="109"/>
    </location>
</feature>
<dbReference type="Gene3D" id="3.40.50.720">
    <property type="entry name" value="NAD(P)-binding Rossmann-like Domain"/>
    <property type="match status" value="2"/>
</dbReference>
<keyword evidence="5" id="KW-1185">Reference proteome</keyword>
<dbReference type="OrthoDB" id="9803111at2"/>
<organism evidence="4 5">
    <name type="scientific">Acidiferrobacter thiooxydans</name>
    <dbReference type="NCBI Taxonomy" id="163359"/>
    <lineage>
        <taxon>Bacteria</taxon>
        <taxon>Pseudomonadati</taxon>
        <taxon>Pseudomonadota</taxon>
        <taxon>Gammaproteobacteria</taxon>
        <taxon>Acidiferrobacterales</taxon>
        <taxon>Acidiferrobacteraceae</taxon>
        <taxon>Acidiferrobacter</taxon>
    </lineage>
</organism>
<dbReference type="InterPro" id="IPR003869">
    <property type="entry name" value="Polysac_CapD-like"/>
</dbReference>
<dbReference type="InterPro" id="IPR036291">
    <property type="entry name" value="NAD(P)-bd_dom_sf"/>
</dbReference>
<keyword evidence="2" id="KW-0472">Membrane</keyword>
<comment type="similarity">
    <text evidence="1">Belongs to the polysaccharide synthase family.</text>
</comment>
<dbReference type="InterPro" id="IPR051203">
    <property type="entry name" value="Polysaccharide_Synthase-Rel"/>
</dbReference>
<feature type="domain" description="Polysaccharide biosynthesis protein CapD-like" evidence="3">
    <location>
        <begin position="291"/>
        <end position="572"/>
    </location>
</feature>
<accession>A0A368HHY4</accession>
<feature type="transmembrane region" description="Helical" evidence="2">
    <location>
        <begin position="17"/>
        <end position="36"/>
    </location>
</feature>
<dbReference type="Pfam" id="PF13727">
    <property type="entry name" value="CoA_binding_3"/>
    <property type="match status" value="1"/>
</dbReference>